<sequence length="142" mass="15256">MATTCTLNLTSDMLSSPINISASTTLTKAELTTDLDLIEMGRGTIAEGDGSKTAEFGLPTALGADKAAKLFFVNKATDPTYYIDIDLHDTNVGRLYAGDWMFIPYGMNDTASEFVIEAEPAGATCPYEFALFQEPQTLVAHS</sequence>
<reference evidence="1" key="2">
    <citation type="journal article" date="2017" name="Nat. Commun.">
        <title>Single-virus genomics reveals hidden cosmopolitan and abundant viruses.</title>
        <authorList>
            <person name="Martinez-Hernandez F."/>
            <person name="Fornas O."/>
            <person name="Lluesma Gomez M."/>
            <person name="Bolduc B."/>
            <person name="de la Cruz Pena M.J."/>
            <person name="Martinez J.M."/>
            <person name="Anton J."/>
            <person name="Gasol J.M."/>
            <person name="Rosselli R."/>
            <person name="Rodriguez-Valera F."/>
            <person name="Sullivan M.B."/>
            <person name="Acinas S.G."/>
            <person name="Martinez-Garcia M."/>
        </authorList>
    </citation>
    <scope>NUCLEOTIDE SEQUENCE</scope>
</reference>
<proteinExistence type="predicted"/>
<organism evidence="1">
    <name type="scientific">uncultured virus</name>
    <dbReference type="NCBI Taxonomy" id="340016"/>
    <lineage>
        <taxon>Viruses</taxon>
        <taxon>environmental samples</taxon>
    </lineage>
</organism>
<protein>
    <submittedName>
        <fullName evidence="1">Uncharacterized protein</fullName>
    </submittedName>
</protein>
<accession>A0A218MMK2</accession>
<name>A0A218MMK2_9VIRU</name>
<evidence type="ECO:0000313" key="1">
    <source>
        <dbReference type="EMBL" id="ASF00522.1"/>
    </source>
</evidence>
<dbReference type="EMBL" id="KY052840">
    <property type="protein sequence ID" value="ASF00522.1"/>
    <property type="molecule type" value="Genomic_DNA"/>
</dbReference>
<reference evidence="1" key="1">
    <citation type="submission" date="2016-10" db="EMBL/GenBank/DDBJ databases">
        <authorList>
            <person name="Varghese N."/>
        </authorList>
    </citation>
    <scope>NUCLEOTIDE SEQUENCE</scope>
</reference>